<evidence type="ECO:0000256" key="1">
    <source>
        <dbReference type="ARBA" id="ARBA00004123"/>
    </source>
</evidence>
<reference evidence="19" key="1">
    <citation type="submission" date="2020-09" db="EMBL/GenBank/DDBJ databases">
        <title>Comparative genome analyses of four rice-infecting Rhizoctonia solani isolates reveal extensive enrichment of homogalacturonan modification genes.</title>
        <authorList>
            <person name="Lee D.-Y."/>
            <person name="Jeon J."/>
            <person name="Kim K.-T."/>
            <person name="Cheong K."/>
            <person name="Song H."/>
            <person name="Choi G."/>
            <person name="Ko J."/>
            <person name="Opiyo S.O."/>
            <person name="Zuo S."/>
            <person name="Madhav S."/>
            <person name="Lee Y.-H."/>
            <person name="Wang G.-L."/>
        </authorList>
    </citation>
    <scope>NUCLEOTIDE SEQUENCE</scope>
    <source>
        <strain evidence="19">AG1-IA WGL</strain>
    </source>
</reference>
<evidence type="ECO:0000259" key="17">
    <source>
        <dbReference type="Pfam" id="PF02463"/>
    </source>
</evidence>
<name>A0A8H7HMR1_9AGAM</name>
<evidence type="ECO:0000256" key="13">
    <source>
        <dbReference type="ARBA" id="ARBA00023204"/>
    </source>
</evidence>
<keyword evidence="6 15" id="KW-0853">WD repeat</keyword>
<dbReference type="Pfam" id="PF02463">
    <property type="entry name" value="SMC_N"/>
    <property type="match status" value="1"/>
</dbReference>
<evidence type="ECO:0000256" key="12">
    <source>
        <dbReference type="ARBA" id="ARBA00023172"/>
    </source>
</evidence>
<keyword evidence="10" id="KW-0067">ATP-binding</keyword>
<dbReference type="PROSITE" id="PS00678">
    <property type="entry name" value="WD_REPEATS_1"/>
    <property type="match status" value="1"/>
</dbReference>
<dbReference type="EMBL" id="JACYCD010000236">
    <property type="protein sequence ID" value="KAF8699994.1"/>
    <property type="molecule type" value="Genomic_DNA"/>
</dbReference>
<feature type="compositionally biased region" description="Polar residues" evidence="16">
    <location>
        <begin position="665"/>
        <end position="674"/>
    </location>
</feature>
<dbReference type="Gene3D" id="2.130.10.10">
    <property type="entry name" value="YVTN repeat-like/Quinoprotein amine dehydrogenase"/>
    <property type="match status" value="1"/>
</dbReference>
<feature type="region of interest" description="Disordered" evidence="16">
    <location>
        <begin position="602"/>
        <end position="684"/>
    </location>
</feature>
<proteinExistence type="inferred from homology"/>
<feature type="region of interest" description="Disordered" evidence="16">
    <location>
        <begin position="119"/>
        <end position="138"/>
    </location>
</feature>
<organism evidence="19 20">
    <name type="scientific">Rhizoctonia solani</name>
    <dbReference type="NCBI Taxonomy" id="456999"/>
    <lineage>
        <taxon>Eukaryota</taxon>
        <taxon>Fungi</taxon>
        <taxon>Dikarya</taxon>
        <taxon>Basidiomycota</taxon>
        <taxon>Agaricomycotina</taxon>
        <taxon>Agaricomycetes</taxon>
        <taxon>Cantharellales</taxon>
        <taxon>Ceratobasidiaceae</taxon>
        <taxon>Rhizoctonia</taxon>
    </lineage>
</organism>
<dbReference type="Gene3D" id="3.40.50.300">
    <property type="entry name" value="P-loop containing nucleotide triphosphate hydrolases"/>
    <property type="match status" value="2"/>
</dbReference>
<dbReference type="InterPro" id="IPR027417">
    <property type="entry name" value="P-loop_NTPase"/>
</dbReference>
<keyword evidence="5" id="KW-0158">Chromosome</keyword>
<feature type="region of interest" description="Disordered" evidence="16">
    <location>
        <begin position="1071"/>
        <end position="1091"/>
    </location>
</feature>
<evidence type="ECO:0000256" key="2">
    <source>
        <dbReference type="ARBA" id="ARBA00004286"/>
    </source>
</evidence>
<dbReference type="PANTHER" id="PTHR19306">
    <property type="entry name" value="STRUCTURAL MAINTENANCE OF CHROMOSOMES 5,6 SMC5, SMC6"/>
    <property type="match status" value="1"/>
</dbReference>
<gene>
    <name evidence="19" type="ORF">RHS03_06794</name>
</gene>
<dbReference type="PROSITE" id="PS50294">
    <property type="entry name" value="WD_REPEATS_REGION"/>
    <property type="match status" value="1"/>
</dbReference>
<evidence type="ECO:0000313" key="19">
    <source>
        <dbReference type="EMBL" id="KAF8699994.1"/>
    </source>
</evidence>
<evidence type="ECO:0000313" key="20">
    <source>
        <dbReference type="Proteomes" id="UP000602905"/>
    </source>
</evidence>
<protein>
    <submittedName>
        <fullName evidence="19">AAA ATPase domain</fullName>
    </submittedName>
</protein>
<feature type="region of interest" description="Disordered" evidence="16">
    <location>
        <begin position="1398"/>
        <end position="1417"/>
    </location>
</feature>
<keyword evidence="13" id="KW-0234">DNA repair</keyword>
<dbReference type="InterPro" id="IPR056150">
    <property type="entry name" value="WD40_CDC20-Fz"/>
</dbReference>
<feature type="non-terminal residue" evidence="19">
    <location>
        <position position="1"/>
    </location>
</feature>
<dbReference type="GO" id="GO:0003684">
    <property type="term" value="F:damaged DNA binding"/>
    <property type="evidence" value="ECO:0007669"/>
    <property type="project" value="TreeGrafter"/>
</dbReference>
<comment type="caution">
    <text evidence="19">The sequence shown here is derived from an EMBL/GenBank/DDBJ whole genome shotgun (WGS) entry which is preliminary data.</text>
</comment>
<evidence type="ECO:0000256" key="8">
    <source>
        <dbReference type="ARBA" id="ARBA00022741"/>
    </source>
</evidence>
<feature type="domain" description="CDC20/Fizzy WD40" evidence="18">
    <location>
        <begin position="264"/>
        <end position="594"/>
    </location>
</feature>
<dbReference type="SUPFAM" id="SSF50978">
    <property type="entry name" value="WD40 repeat-like"/>
    <property type="match status" value="1"/>
</dbReference>
<comment type="similarity">
    <text evidence="3">Belongs to the WD repeat CDC20/Fizzy family.</text>
</comment>
<dbReference type="GO" id="GO:0000724">
    <property type="term" value="P:double-strand break repair via homologous recombination"/>
    <property type="evidence" value="ECO:0007669"/>
    <property type="project" value="TreeGrafter"/>
</dbReference>
<keyword evidence="12" id="KW-0233">DNA recombination</keyword>
<dbReference type="PANTHER" id="PTHR19306:SF6">
    <property type="entry name" value="STRUCTURAL MAINTENANCE OF CHROMOSOMES PROTEIN 6"/>
    <property type="match status" value="1"/>
</dbReference>
<dbReference type="GO" id="GO:0005524">
    <property type="term" value="F:ATP binding"/>
    <property type="evidence" value="ECO:0007669"/>
    <property type="project" value="UniProtKB-KW"/>
</dbReference>
<dbReference type="InterPro" id="IPR015943">
    <property type="entry name" value="WD40/YVTN_repeat-like_dom_sf"/>
</dbReference>
<dbReference type="InterPro" id="IPR003395">
    <property type="entry name" value="RecF/RecN/SMC_N"/>
</dbReference>
<comment type="similarity">
    <text evidence="4">Belongs to the SMC family. SMC6 subfamily.</text>
</comment>
<feature type="compositionally biased region" description="Basic and acidic residues" evidence="16">
    <location>
        <begin position="11"/>
        <end position="25"/>
    </location>
</feature>
<evidence type="ECO:0000256" key="7">
    <source>
        <dbReference type="ARBA" id="ARBA00022737"/>
    </source>
</evidence>
<sequence>MANDTSMPRRKRDEDRASSPVEKPKTPHRVKRTRVLSPVSPDNHLLPQHELDLSIPSHIRRLVKGKYVQSGSGFIDMTCDADETGDSSGSSDTSIHVRMDVVRFDWPSRFTQIDSPRAKTIHNRGDSTPDRFIPRHDDSVLRSTPRSARLARHMEFVVDGSGPAFEQRMKKATAKLRLSKQAENIGEESFARRVMQAGERDSQNPFLQSDSDSRLSTASTLRQLPHERALLLRSASSLIAPPKTRGPSPSSQFHMQRAPIHVYDAPEILEDYYSSPFAWSTNDTFACALGSAVFFSKVSGNRLLNIEQLRSAPGLKSAVEWCDNALAVGQTDGSLSLYDTATKRQTSALLPSSPNSSQICALSWTGNLLAAGLDGAALLWDIRQPSRSTGRQPITKLTTHGPHKVCGIKWRPDGEMLATSGDDNAVCVWDMRTLKKPLIKSTAGRVAWKKKGHCSAVKALAWCPWSPTVLASGGGKSDGTVNFWSAQTGTLKHTLSLGSQITSIFFSPVCREIVTTHGFRAPSRSPLNSSSESALSNPIEEVETANSIITHTYPSLNRLTHVPNLHGMRISHASLSPDGSRLMTGGTFEALVMWSVWGAAGKREETRRSRPRDLTHFSTHQPPEMAKRAANGAVSEAESVHGSKRARHEQPHDSEDEHEEEEPRSTQPTLTQAQRDLAIGDDEAFEAKYRDQVRREIEEKGARRAQKTGEIAEYGIIEKIELVNFMCHARTTVQFGPQINFVIGHNGSGKSAVLSGIAIALGGRTASTGRGTGLKSFIKEGENAAEVAITLKNEGPDAYRPDIYGEAIRVSRRFTDKGSSSYAIKGAKDKFKKTISSKREELTNITDHMNLQVDNPVVVLTQDTSRQFLASSKPKDKYQFFLNGTSLTQLSDEYETILESLKKTETILQSKQTVVPDLKRQFTEAQGKYREAQAAQQQSQRVDDLEKELAWAHMKRKKIQMEALVTDHETGKKNVEKAQSHVDGAKNELKKAEDEINSVNQQEAEDDNAGSLEEQRRRIREDMKSKKDRLREAKSQMSEMNNALQQCNSAIKELTEKINVEEAKLQDDRRGLREKLNSDMERVSKQSKIEESNLSECQANIKNLSQLIQTKQTERREVIDSREKLREAITSVQHNIKRLEDSQRNAINRFGSNLHRALVDIDRHAWKGQKPLGPLGQYVELKDGRWAELMRIYLGGLMASFAVTDARDREPLSKILQNHGNTQPNIIVAEVDLFDYSRGEPPAEVLTPLRILTVKHEWVIRLMINSAFIERTCLTRTRAEAQQLLDTVQGVNVVLSADLMRSQKYPDGGFFTSGMRKLRSEDRANWYFTATGSDEQIRIEREKLASLEEEYKSIEPRLNEIDTEGKAMSMKIRELQQKSETNIRAKVFKLKDERARLNEQAEEEAPASVQGLQEARKEEEERKQSILDQFKAVAEREAVLNSELKPLVEKLDNIRKQAEQTERRNIENKRKLEPLLERRLMAVKKVEHYQKKLEDAMKDLEEAAQAEGIVEWLREALTISQPIETDRTPESIDAEIEIIKKALRDRERRHGQSIEEIAQEVQSTQEALDKTRQELKSIKSFNKGLQLAMNLRLDTWHIFRRHISLRTKQQFSYYLGQRGYRGSIDFDHKSHTLDLRVITDEANPHAKDKDPKALSGGEKSFSTICLLMSLWEALGCPIRCLDEFDVFMDQVNRHIAMQTMVSTAKASDKKQYIIITPLDVSSNIAAGVRIHKMADPERGQTQLPYVAA</sequence>
<accession>A0A8H7HMR1</accession>
<dbReference type="GO" id="GO:0030915">
    <property type="term" value="C:Smc5-Smc6 complex"/>
    <property type="evidence" value="ECO:0007669"/>
    <property type="project" value="TreeGrafter"/>
</dbReference>
<evidence type="ECO:0000256" key="10">
    <source>
        <dbReference type="ARBA" id="ARBA00022840"/>
    </source>
</evidence>
<feature type="compositionally biased region" description="Basic and acidic residues" evidence="16">
    <location>
        <begin position="123"/>
        <end position="138"/>
    </location>
</feature>
<dbReference type="InterPro" id="IPR001680">
    <property type="entry name" value="WD40_rpt"/>
</dbReference>
<dbReference type="OrthoDB" id="10072614at2759"/>
<evidence type="ECO:0000256" key="11">
    <source>
        <dbReference type="ARBA" id="ARBA00023054"/>
    </source>
</evidence>
<evidence type="ECO:0000256" key="6">
    <source>
        <dbReference type="ARBA" id="ARBA00022574"/>
    </source>
</evidence>
<keyword evidence="11" id="KW-0175">Coiled coil</keyword>
<feature type="domain" description="RecF/RecN/SMC N-terminal" evidence="17">
    <location>
        <begin position="717"/>
        <end position="1716"/>
    </location>
</feature>
<keyword evidence="7" id="KW-0677">Repeat</keyword>
<feature type="region of interest" description="Disordered" evidence="16">
    <location>
        <begin position="990"/>
        <end position="1040"/>
    </location>
</feature>
<evidence type="ECO:0000256" key="5">
    <source>
        <dbReference type="ARBA" id="ARBA00022454"/>
    </source>
</evidence>
<comment type="subcellular location">
    <subcellularLocation>
        <location evidence="2">Chromosome</location>
    </subcellularLocation>
    <subcellularLocation>
        <location evidence="1">Nucleus</location>
    </subcellularLocation>
</comment>
<feature type="compositionally biased region" description="Basic and acidic residues" evidence="16">
    <location>
        <begin position="602"/>
        <end position="615"/>
    </location>
</feature>
<keyword evidence="8" id="KW-0547">Nucleotide-binding</keyword>
<dbReference type="InterPro" id="IPR019775">
    <property type="entry name" value="WD40_repeat_CS"/>
</dbReference>
<dbReference type="PROSITE" id="PS50082">
    <property type="entry name" value="WD_REPEATS_2"/>
    <property type="match status" value="1"/>
</dbReference>
<dbReference type="Pfam" id="PF24807">
    <property type="entry name" value="WD40_CDC20-Fz"/>
    <property type="match status" value="1"/>
</dbReference>
<dbReference type="Proteomes" id="UP000602905">
    <property type="component" value="Unassembled WGS sequence"/>
</dbReference>
<keyword evidence="9" id="KW-0227">DNA damage</keyword>
<evidence type="ECO:0000256" key="4">
    <source>
        <dbReference type="ARBA" id="ARBA00006793"/>
    </source>
</evidence>
<dbReference type="GO" id="GO:0005634">
    <property type="term" value="C:nucleus"/>
    <property type="evidence" value="ECO:0007669"/>
    <property type="project" value="UniProtKB-SubCell"/>
</dbReference>
<evidence type="ECO:0000259" key="18">
    <source>
        <dbReference type="Pfam" id="PF24807"/>
    </source>
</evidence>
<evidence type="ECO:0000256" key="3">
    <source>
        <dbReference type="ARBA" id="ARBA00006445"/>
    </source>
</evidence>
<dbReference type="InterPro" id="IPR036322">
    <property type="entry name" value="WD40_repeat_dom_sf"/>
</dbReference>
<dbReference type="GO" id="GO:0003697">
    <property type="term" value="F:single-stranded DNA binding"/>
    <property type="evidence" value="ECO:0007669"/>
    <property type="project" value="TreeGrafter"/>
</dbReference>
<feature type="repeat" description="WD" evidence="15">
    <location>
        <begin position="405"/>
        <end position="433"/>
    </location>
</feature>
<evidence type="ECO:0000256" key="9">
    <source>
        <dbReference type="ARBA" id="ARBA00022763"/>
    </source>
</evidence>
<feature type="compositionally biased region" description="Polar residues" evidence="16">
    <location>
        <begin position="203"/>
        <end position="218"/>
    </location>
</feature>
<feature type="compositionally biased region" description="Basic and acidic residues" evidence="16">
    <location>
        <begin position="1013"/>
        <end position="1034"/>
    </location>
</feature>
<dbReference type="SUPFAM" id="SSF52540">
    <property type="entry name" value="P-loop containing nucleoside triphosphate hydrolases"/>
    <property type="match status" value="1"/>
</dbReference>
<dbReference type="GO" id="GO:0035861">
    <property type="term" value="C:site of double-strand break"/>
    <property type="evidence" value="ECO:0007669"/>
    <property type="project" value="TreeGrafter"/>
</dbReference>
<evidence type="ECO:0000256" key="14">
    <source>
        <dbReference type="ARBA" id="ARBA00023242"/>
    </source>
</evidence>
<feature type="region of interest" description="Disordered" evidence="16">
    <location>
        <begin position="197"/>
        <end position="218"/>
    </location>
</feature>
<keyword evidence="14" id="KW-0539">Nucleus</keyword>
<evidence type="ECO:0000256" key="16">
    <source>
        <dbReference type="SAM" id="MobiDB-lite"/>
    </source>
</evidence>
<feature type="region of interest" description="Disordered" evidence="16">
    <location>
        <begin position="1"/>
        <end position="33"/>
    </location>
</feature>
<dbReference type="SMART" id="SM00320">
    <property type="entry name" value="WD40"/>
    <property type="match status" value="5"/>
</dbReference>
<evidence type="ECO:0000256" key="15">
    <source>
        <dbReference type="PROSITE-ProRule" id="PRU00221"/>
    </source>
</evidence>